<dbReference type="InterPro" id="IPR054184">
    <property type="entry name" value="DUF6890"/>
</dbReference>
<dbReference type="EMBL" id="RBQC01000092">
    <property type="protein sequence ID" value="RMO87036.1"/>
    <property type="molecule type" value="Genomic_DNA"/>
</dbReference>
<gene>
    <name evidence="1" type="ORF">ALQ32_00995</name>
</gene>
<name>A0A3M3YXM7_9PSED</name>
<dbReference type="AlphaFoldDB" id="A0A3M3YXM7"/>
<accession>A0A3M3YXM7</accession>
<reference evidence="1 2" key="1">
    <citation type="submission" date="2018-08" db="EMBL/GenBank/DDBJ databases">
        <title>Recombination of ecologically and evolutionarily significant loci maintains genetic cohesion in the Pseudomonas syringae species complex.</title>
        <authorList>
            <person name="Dillon M."/>
            <person name="Thakur S."/>
            <person name="Almeida R.N.D."/>
            <person name="Weir B.S."/>
            <person name="Guttman D.S."/>
        </authorList>
    </citation>
    <scope>NUCLEOTIDE SEQUENCE [LARGE SCALE GENOMIC DNA]</scope>
    <source>
        <strain evidence="1 2">ICMP 4092</strain>
    </source>
</reference>
<proteinExistence type="predicted"/>
<evidence type="ECO:0000313" key="2">
    <source>
        <dbReference type="Proteomes" id="UP000268056"/>
    </source>
</evidence>
<dbReference type="Pfam" id="PF21830">
    <property type="entry name" value="DUF6890"/>
    <property type="match status" value="1"/>
</dbReference>
<comment type="caution">
    <text evidence="1">The sequence shown here is derived from an EMBL/GenBank/DDBJ whole genome shotgun (WGS) entry which is preliminary data.</text>
</comment>
<sequence>MALTERWMPGAEPTADNLGTAKWLEDEYWKRMEIAVSNGIAVALKG</sequence>
<protein>
    <recommendedName>
        <fullName evidence="3">Prophage PSSB64-01</fullName>
    </recommendedName>
</protein>
<dbReference type="RefSeq" id="WP_019331942.1">
    <property type="nucleotide sequence ID" value="NZ_RBQC01000092.1"/>
</dbReference>
<evidence type="ECO:0000313" key="1">
    <source>
        <dbReference type="EMBL" id="RMO87036.1"/>
    </source>
</evidence>
<dbReference type="Proteomes" id="UP000268056">
    <property type="component" value="Unassembled WGS sequence"/>
</dbReference>
<organism evidence="1 2">
    <name type="scientific">Pseudomonas syringae pv. tagetis</name>
    <dbReference type="NCBI Taxonomy" id="129140"/>
    <lineage>
        <taxon>Bacteria</taxon>
        <taxon>Pseudomonadati</taxon>
        <taxon>Pseudomonadota</taxon>
        <taxon>Gammaproteobacteria</taxon>
        <taxon>Pseudomonadales</taxon>
        <taxon>Pseudomonadaceae</taxon>
        <taxon>Pseudomonas</taxon>
    </lineage>
</organism>
<evidence type="ECO:0008006" key="3">
    <source>
        <dbReference type="Google" id="ProtNLM"/>
    </source>
</evidence>